<name>A0ACB1AH31_MELEN</name>
<accession>A0ACB1AH31</accession>
<evidence type="ECO:0000313" key="2">
    <source>
        <dbReference type="Proteomes" id="UP001497535"/>
    </source>
</evidence>
<keyword evidence="2" id="KW-1185">Reference proteome</keyword>
<organism evidence="1 2">
    <name type="scientific">Meloidogyne enterolobii</name>
    <name type="common">Root-knot nematode worm</name>
    <name type="synonym">Meloidogyne mayaguensis</name>
    <dbReference type="NCBI Taxonomy" id="390850"/>
    <lineage>
        <taxon>Eukaryota</taxon>
        <taxon>Metazoa</taxon>
        <taxon>Ecdysozoa</taxon>
        <taxon>Nematoda</taxon>
        <taxon>Chromadorea</taxon>
        <taxon>Rhabditida</taxon>
        <taxon>Tylenchina</taxon>
        <taxon>Tylenchomorpha</taxon>
        <taxon>Tylenchoidea</taxon>
        <taxon>Meloidogynidae</taxon>
        <taxon>Meloidogyninae</taxon>
        <taxon>Meloidogyne</taxon>
    </lineage>
</organism>
<gene>
    <name evidence="1" type="ORF">MENTE1834_LOCUS38354</name>
</gene>
<reference evidence="1" key="1">
    <citation type="submission" date="2023-11" db="EMBL/GenBank/DDBJ databases">
        <authorList>
            <person name="Poullet M."/>
        </authorList>
    </citation>
    <scope>NUCLEOTIDE SEQUENCE</scope>
    <source>
        <strain evidence="1">E1834</strain>
    </source>
</reference>
<dbReference type="EMBL" id="CAVMJV010000083">
    <property type="protein sequence ID" value="CAK5090558.1"/>
    <property type="molecule type" value="Genomic_DNA"/>
</dbReference>
<protein>
    <submittedName>
        <fullName evidence="1">Uncharacterized protein</fullName>
    </submittedName>
</protein>
<dbReference type="Proteomes" id="UP001497535">
    <property type="component" value="Unassembled WGS sequence"/>
</dbReference>
<comment type="caution">
    <text evidence="1">The sequence shown here is derived from an EMBL/GenBank/DDBJ whole genome shotgun (WGS) entry which is preliminary data.</text>
</comment>
<proteinExistence type="predicted"/>
<evidence type="ECO:0000313" key="1">
    <source>
        <dbReference type="EMBL" id="CAK5090558.1"/>
    </source>
</evidence>
<sequence length="152" mass="17063">MKTKRRENNPFTHSVKSLLFSCKFFIKNLFFSETLKNFLKIFLTMPVQIDTINEGDGTNFPKNGQKVSCHYILKLENGQQIDSSRDRGRPFEFTIGKGEVIKGWDEGVAKMSVGQRAKLTISSDLGYGEKGIPGTIPPNSTLVFDVELLAVK</sequence>